<evidence type="ECO:0000256" key="7">
    <source>
        <dbReference type="ARBA" id="ARBA00023315"/>
    </source>
</evidence>
<evidence type="ECO:0000256" key="8">
    <source>
        <dbReference type="ARBA" id="ARBA00047417"/>
    </source>
</evidence>
<dbReference type="UniPathway" id="UPA00204"/>
<keyword evidence="13" id="KW-0732">Signal</keyword>
<name>A0A4Q2KP94_9SPHN</name>
<evidence type="ECO:0000256" key="3">
    <source>
        <dbReference type="ARBA" id="ARBA00009381"/>
    </source>
</evidence>
<feature type="signal peptide" evidence="13">
    <location>
        <begin position="1"/>
        <end position="18"/>
    </location>
</feature>
<keyword evidence="5 11" id="KW-0378">Hydrolase</keyword>
<feature type="binding site" evidence="10">
    <location>
        <position position="423"/>
    </location>
    <ligand>
        <name>L-glutamate</name>
        <dbReference type="ChEBI" id="CHEBI:29985"/>
    </ligand>
</feature>
<dbReference type="InterPro" id="IPR051792">
    <property type="entry name" value="GGT_bact"/>
</dbReference>
<feature type="binding site" evidence="10">
    <location>
        <position position="471"/>
    </location>
    <ligand>
        <name>L-glutamate</name>
        <dbReference type="ChEBI" id="CHEBI:29985"/>
    </ligand>
</feature>
<accession>A0A4Q2KP94</accession>
<dbReference type="GO" id="GO:0006750">
    <property type="term" value="P:glutathione biosynthetic process"/>
    <property type="evidence" value="ECO:0007669"/>
    <property type="project" value="UniProtKB-KW"/>
</dbReference>
<dbReference type="Proteomes" id="UP000293623">
    <property type="component" value="Unassembled WGS sequence"/>
</dbReference>
<dbReference type="PANTHER" id="PTHR43199:SF1">
    <property type="entry name" value="GLUTATHIONE HYDROLASE PROENZYME"/>
    <property type="match status" value="1"/>
</dbReference>
<dbReference type="InterPro" id="IPR043138">
    <property type="entry name" value="GGT_lsub"/>
</dbReference>
<evidence type="ECO:0000313" key="15">
    <source>
        <dbReference type="Proteomes" id="UP000293623"/>
    </source>
</evidence>
<comment type="PTM">
    <text evidence="11">Cleaved by autocatalysis into a large and a small subunit.</text>
</comment>
<keyword evidence="15" id="KW-1185">Reference proteome</keyword>
<proteinExistence type="inferred from homology"/>
<comment type="similarity">
    <text evidence="3 11">Belongs to the gamma-glutamyltransferase family.</text>
</comment>
<keyword evidence="7 11" id="KW-0012">Acyltransferase</keyword>
<keyword evidence="11" id="KW-0317">Glutathione biosynthesis</keyword>
<comment type="pathway">
    <text evidence="11">Sulfur metabolism; glutathione metabolism.</text>
</comment>
<feature type="binding site" evidence="10">
    <location>
        <position position="99"/>
    </location>
    <ligand>
        <name>L-glutamate</name>
        <dbReference type="ChEBI" id="CHEBI:29985"/>
    </ligand>
</feature>
<dbReference type="Pfam" id="PF01019">
    <property type="entry name" value="G_glu_transpept"/>
    <property type="match status" value="1"/>
</dbReference>
<sequence length="571" mass="59725">MQRLILAVALAATSASCAQSVHVEPHIGAPREAVVVAAHPEATHAGLEIIARGGNAIDAAIAVQSMLGLVEPQSSGIGGGAFLLYYDAASGKMSAYNGREKAPASAVPDMLLGRDGTPLPRSEAMLGGRATGVPGVLAMLGQAHADHGRLPWASAFEGTIALARQGYPLTGRTARYIRGPYPQSSADDVREAFRGSGGELLGEGAHYANPVYAETLRLIAENGPSFFYDSDEIAAPLVARTRAAPLPGGMTRQDLLDYRAERDEPLCRPYRVYLVCVPPPPSSGVAVLQILGILEGTDVAALGPNHPQSWFLFAEASKLAYADRDRYVGDPNFVRVPVDEMLDPIYLASRRAMIGEIAMPVPQAGELMLDAPGTDSTREPGGTSHFVIADTEGNVLSMTTTIESYFGSGRTAAGFFLNNQLTDFAFSPVDDDGRPAANAVAGRKRPRSSMSPTIVLDREGKVVAALGSPGGNAIVAYVAKTIVGMIDWKLSPTEAIALPNIVARGDSVRGEASKLPPSVRQSLAARGIDVRPGSGEESGLHAIFASGSGFVGGADPRRDGTVGTFSATSER</sequence>
<dbReference type="EMBL" id="SDPV01000001">
    <property type="protein sequence ID" value="RXZ66409.1"/>
    <property type="molecule type" value="Genomic_DNA"/>
</dbReference>
<comment type="subunit">
    <text evidence="11">This enzyme consists of two polypeptide chains, which are synthesized in precursor form from a single polypeptide.</text>
</comment>
<dbReference type="GO" id="GO:0036374">
    <property type="term" value="F:glutathione hydrolase activity"/>
    <property type="evidence" value="ECO:0007669"/>
    <property type="project" value="UniProtKB-UniRule"/>
</dbReference>
<dbReference type="InterPro" id="IPR029055">
    <property type="entry name" value="Ntn_hydrolases_N"/>
</dbReference>
<comment type="catalytic activity">
    <reaction evidence="2 11">
        <text>glutathione + H2O = L-cysteinylglycine + L-glutamate</text>
        <dbReference type="Rhea" id="RHEA:28807"/>
        <dbReference type="ChEBI" id="CHEBI:15377"/>
        <dbReference type="ChEBI" id="CHEBI:29985"/>
        <dbReference type="ChEBI" id="CHEBI:57925"/>
        <dbReference type="ChEBI" id="CHEBI:61694"/>
        <dbReference type="EC" id="3.4.19.13"/>
    </reaction>
</comment>
<feature type="binding site" evidence="10">
    <location>
        <begin position="448"/>
        <end position="449"/>
    </location>
    <ligand>
        <name>L-glutamate</name>
        <dbReference type="ChEBI" id="CHEBI:29985"/>
    </ligand>
</feature>
<dbReference type="NCBIfam" id="TIGR00066">
    <property type="entry name" value="g_glut_trans"/>
    <property type="match status" value="1"/>
</dbReference>
<evidence type="ECO:0000256" key="10">
    <source>
        <dbReference type="PIRSR" id="PIRSR600101-2"/>
    </source>
</evidence>
<dbReference type="GO" id="GO:0103068">
    <property type="term" value="F:leukotriene C4 gamma-glutamyl transferase activity"/>
    <property type="evidence" value="ECO:0007669"/>
    <property type="project" value="UniProtKB-EC"/>
</dbReference>
<evidence type="ECO:0000256" key="5">
    <source>
        <dbReference type="ARBA" id="ARBA00022801"/>
    </source>
</evidence>
<keyword evidence="4 11" id="KW-0808">Transferase</keyword>
<dbReference type="InterPro" id="IPR000101">
    <property type="entry name" value="GGT_peptidase"/>
</dbReference>
<evidence type="ECO:0000256" key="4">
    <source>
        <dbReference type="ARBA" id="ARBA00022679"/>
    </source>
</evidence>
<feature type="chain" id="PRO_5020576982" description="Glutathione hydrolase proenzyme" evidence="13">
    <location>
        <begin position="19"/>
        <end position="571"/>
    </location>
</feature>
<gene>
    <name evidence="14" type="primary">ggt</name>
    <name evidence="14" type="ORF">ETX26_06905</name>
</gene>
<dbReference type="SUPFAM" id="SSF56235">
    <property type="entry name" value="N-terminal nucleophile aminohydrolases (Ntn hydrolases)"/>
    <property type="match status" value="1"/>
</dbReference>
<evidence type="ECO:0000256" key="1">
    <source>
        <dbReference type="ARBA" id="ARBA00001049"/>
    </source>
</evidence>
<dbReference type="EC" id="3.4.19.13" evidence="11"/>
<dbReference type="EC" id="2.3.2.2" evidence="11"/>
<evidence type="ECO:0000256" key="2">
    <source>
        <dbReference type="ARBA" id="ARBA00001089"/>
    </source>
</evidence>
<comment type="catalytic activity">
    <reaction evidence="8 11">
        <text>an N-terminal (5-L-glutamyl)-[peptide] + an alpha-amino acid = 5-L-glutamyl amino acid + an N-terminal L-alpha-aminoacyl-[peptide]</text>
        <dbReference type="Rhea" id="RHEA:23904"/>
        <dbReference type="Rhea" id="RHEA-COMP:9780"/>
        <dbReference type="Rhea" id="RHEA-COMP:9795"/>
        <dbReference type="ChEBI" id="CHEBI:77644"/>
        <dbReference type="ChEBI" id="CHEBI:78597"/>
        <dbReference type="ChEBI" id="CHEBI:78599"/>
        <dbReference type="ChEBI" id="CHEBI:78608"/>
        <dbReference type="EC" id="2.3.2.2"/>
    </reaction>
</comment>
<evidence type="ECO:0000256" key="12">
    <source>
        <dbReference type="SAM" id="MobiDB-lite"/>
    </source>
</evidence>
<evidence type="ECO:0000256" key="11">
    <source>
        <dbReference type="RuleBase" id="RU368036"/>
    </source>
</evidence>
<dbReference type="InterPro" id="IPR043137">
    <property type="entry name" value="GGT_ssub_C"/>
</dbReference>
<comment type="caution">
    <text evidence="14">The sequence shown here is derived from an EMBL/GenBank/DDBJ whole genome shotgun (WGS) entry which is preliminary data.</text>
</comment>
<evidence type="ECO:0000256" key="6">
    <source>
        <dbReference type="ARBA" id="ARBA00023145"/>
    </source>
</evidence>
<feature type="region of interest" description="Disordered" evidence="12">
    <location>
        <begin position="551"/>
        <end position="571"/>
    </location>
</feature>
<evidence type="ECO:0000256" key="9">
    <source>
        <dbReference type="PIRSR" id="PIRSR600101-1"/>
    </source>
</evidence>
<keyword evidence="6 11" id="KW-0865">Zymogen</keyword>
<evidence type="ECO:0000313" key="14">
    <source>
        <dbReference type="EMBL" id="RXZ66409.1"/>
    </source>
</evidence>
<dbReference type="Gene3D" id="3.60.20.40">
    <property type="match status" value="1"/>
</dbReference>
<protein>
    <recommendedName>
        <fullName evidence="11">Glutathione hydrolase proenzyme</fullName>
        <ecNumber evidence="11">2.3.2.2</ecNumber>
        <ecNumber evidence="11">3.4.19.13</ecNumber>
    </recommendedName>
    <component>
        <recommendedName>
            <fullName evidence="11">Glutathione hydrolase large chain</fullName>
        </recommendedName>
    </component>
    <component>
        <recommendedName>
            <fullName evidence="11">Glutathione hydrolase small chain</fullName>
        </recommendedName>
    </component>
</protein>
<organism evidence="14 15">
    <name type="scientific">Pelagerythrobacter rhizovicinus</name>
    <dbReference type="NCBI Taxonomy" id="2268576"/>
    <lineage>
        <taxon>Bacteria</taxon>
        <taxon>Pseudomonadati</taxon>
        <taxon>Pseudomonadota</taxon>
        <taxon>Alphaproteobacteria</taxon>
        <taxon>Sphingomonadales</taxon>
        <taxon>Erythrobacteraceae</taxon>
        <taxon>Pelagerythrobacter</taxon>
    </lineage>
</organism>
<dbReference type="OrthoDB" id="9781342at2"/>
<evidence type="ECO:0000256" key="13">
    <source>
        <dbReference type="SAM" id="SignalP"/>
    </source>
</evidence>
<dbReference type="PANTHER" id="PTHR43199">
    <property type="entry name" value="GLUTATHIONE HYDROLASE"/>
    <property type="match status" value="1"/>
</dbReference>
<dbReference type="RefSeq" id="WP_129523880.1">
    <property type="nucleotide sequence ID" value="NZ_SDPV01000001.1"/>
</dbReference>
<dbReference type="Gene3D" id="1.10.246.130">
    <property type="match status" value="1"/>
</dbReference>
<feature type="active site" description="Nucleophile" evidence="9">
    <location>
        <position position="383"/>
    </location>
</feature>
<dbReference type="GO" id="GO:0006751">
    <property type="term" value="P:glutathione catabolic process"/>
    <property type="evidence" value="ECO:0007669"/>
    <property type="project" value="UniProtKB-UniRule"/>
</dbReference>
<dbReference type="AlphaFoldDB" id="A0A4Q2KP94"/>
<reference evidence="14 15" key="1">
    <citation type="submission" date="2019-01" db="EMBL/GenBank/DDBJ databases">
        <title>Altererythrobacter rhizovicinus sp. nov., isolated from the rhizosphere soil of Haloxylon ammodendron.</title>
        <authorList>
            <person name="Li H.-P."/>
            <person name="Gou J.-Y."/>
            <person name="Yao D."/>
            <person name="Han Q.-Q."/>
            <person name="Shao K.-Z."/>
            <person name="Zhao Q."/>
            <person name="Zhang J.-L."/>
        </authorList>
    </citation>
    <scope>NUCLEOTIDE SEQUENCE [LARGE SCALE GENOMIC DNA]</scope>
    <source>
        <strain evidence="14 15">AY-3R</strain>
    </source>
</reference>
<dbReference type="PRINTS" id="PR01210">
    <property type="entry name" value="GGTRANSPTASE"/>
</dbReference>
<dbReference type="PROSITE" id="PS51257">
    <property type="entry name" value="PROKAR_LIPOPROTEIN"/>
    <property type="match status" value="1"/>
</dbReference>
<comment type="catalytic activity">
    <reaction evidence="1 11">
        <text>an S-substituted glutathione + H2O = an S-substituted L-cysteinylglycine + L-glutamate</text>
        <dbReference type="Rhea" id="RHEA:59468"/>
        <dbReference type="ChEBI" id="CHEBI:15377"/>
        <dbReference type="ChEBI" id="CHEBI:29985"/>
        <dbReference type="ChEBI" id="CHEBI:90779"/>
        <dbReference type="ChEBI" id="CHEBI:143103"/>
        <dbReference type="EC" id="3.4.19.13"/>
    </reaction>
</comment>